<gene>
    <name evidence="1" type="ordered locus">SARI_01838</name>
</gene>
<dbReference type="EMBL" id="CP000880">
    <property type="protein sequence ID" value="ABX21723.1"/>
    <property type="molecule type" value="Genomic_DNA"/>
</dbReference>
<proteinExistence type="predicted"/>
<dbReference type="STRING" id="41514.SARI_01838"/>
<sequence length="56" mass="6775">MRKFQEMSVNVNAKRLEEKEINDIHNRQDRLKNNVKHEMFANIINQKKKETTHSLP</sequence>
<protein>
    <submittedName>
        <fullName evidence="1">Uncharacterized protein</fullName>
    </submittedName>
</protein>
<reference evidence="1 2" key="1">
    <citation type="submission" date="2007-11" db="EMBL/GenBank/DDBJ databases">
        <authorList>
            <consortium name="The Salmonella enterica serovar Arizonae Genome Sequencing Project"/>
            <person name="McClelland M."/>
            <person name="Sanderson E.K."/>
            <person name="Porwollik S."/>
            <person name="Spieth J."/>
            <person name="Clifton W.S."/>
            <person name="Fulton R."/>
            <person name="Chunyan W."/>
            <person name="Wollam A."/>
            <person name="Shah N."/>
            <person name="Pepin K."/>
            <person name="Bhonagiri V."/>
            <person name="Nash W."/>
            <person name="Johnson M."/>
            <person name="Thiruvilangam P."/>
            <person name="Wilson R."/>
        </authorList>
    </citation>
    <scope>NUCLEOTIDE SEQUENCE [LARGE SCALE GENOMIC DNA]</scope>
    <source>
        <strain evidence="2">ATCC BAA-731 / CDC346-86 / RSK2980</strain>
    </source>
</reference>
<dbReference type="Proteomes" id="UP000002084">
    <property type="component" value="Chromosome"/>
</dbReference>
<organism evidence="1 2">
    <name type="scientific">Salmonella arizonae (strain ATCC BAA-731 / CDC346-86 / RSK2980)</name>
    <dbReference type="NCBI Taxonomy" id="41514"/>
    <lineage>
        <taxon>Bacteria</taxon>
        <taxon>Pseudomonadati</taxon>
        <taxon>Pseudomonadota</taxon>
        <taxon>Gammaproteobacteria</taxon>
        <taxon>Enterobacterales</taxon>
        <taxon>Enterobacteriaceae</taxon>
        <taxon>Salmonella</taxon>
    </lineage>
</organism>
<dbReference type="AlphaFoldDB" id="A9MH04"/>
<name>A9MH04_SALAR</name>
<dbReference type="HOGENOM" id="CLU_3011723_0_0_6"/>
<dbReference type="KEGG" id="ses:SARI_01838"/>
<keyword evidence="2" id="KW-1185">Reference proteome</keyword>
<evidence type="ECO:0000313" key="1">
    <source>
        <dbReference type="EMBL" id="ABX21723.1"/>
    </source>
</evidence>
<evidence type="ECO:0000313" key="2">
    <source>
        <dbReference type="Proteomes" id="UP000002084"/>
    </source>
</evidence>
<accession>A9MH04</accession>